<keyword evidence="12" id="KW-0539">Nucleus</keyword>
<evidence type="ECO:0000259" key="18">
    <source>
        <dbReference type="PROSITE" id="PS50001"/>
    </source>
</evidence>
<feature type="compositionally biased region" description="Polar residues" evidence="17">
    <location>
        <begin position="145"/>
        <end position="156"/>
    </location>
</feature>
<dbReference type="PROSITE" id="PS50001">
    <property type="entry name" value="SH2"/>
    <property type="match status" value="1"/>
</dbReference>
<dbReference type="OrthoDB" id="5979828at2759"/>
<dbReference type="RefSeq" id="XP_013380301.1">
    <property type="nucleotide sequence ID" value="XM_013524847.2"/>
</dbReference>
<dbReference type="SMART" id="SM00969">
    <property type="entry name" value="SOCS_box"/>
    <property type="match status" value="1"/>
</dbReference>
<dbReference type="InterPro" id="IPR001496">
    <property type="entry name" value="SOCS_box"/>
</dbReference>
<evidence type="ECO:0000256" key="3">
    <source>
        <dbReference type="ARBA" id="ARBA00004496"/>
    </source>
</evidence>
<dbReference type="InterPro" id="IPR036036">
    <property type="entry name" value="SOCS_box-like_dom_sf"/>
</dbReference>
<dbReference type="STRING" id="7574.A0A1S3H4A8"/>
<comment type="pathway">
    <text evidence="4">Protein modification; protein ubiquitination.</text>
</comment>
<keyword evidence="8" id="KW-0734">Signal transduction inhibitor</keyword>
<dbReference type="GeneID" id="106151530"/>
<dbReference type="AlphaFoldDB" id="A0A1S3H4A8"/>
<gene>
    <name evidence="21" type="primary">LOC106151530</name>
</gene>
<feature type="compositionally biased region" description="Basic and acidic residues" evidence="17">
    <location>
        <begin position="173"/>
        <end position="185"/>
    </location>
</feature>
<dbReference type="InterPro" id="IPR037345">
    <property type="entry name" value="SOCS6_SOCS"/>
</dbReference>
<keyword evidence="9" id="KW-0833">Ubl conjugation pathway</keyword>
<feature type="compositionally biased region" description="Polar residues" evidence="17">
    <location>
        <begin position="1"/>
        <end position="11"/>
    </location>
</feature>
<evidence type="ECO:0000256" key="8">
    <source>
        <dbReference type="ARBA" id="ARBA00022700"/>
    </source>
</evidence>
<comment type="subunit">
    <text evidence="14">Substrate-recognition component of the ECS(SOCS7) complex, composed of SOCS7, CUL5, ELOB, ELOC and RNF7/RBX2. Interacts, via the third proline-rich region, with the second SH3 domain of the adapter protein NCK1. Also interacts with GRB2, INSR, PLCG1, SORBS3/vinexin, and phosphorylated STAT3 and STAT5. Interacts with SEPT6. Interacts with phosphorylated IRS4 and PIK3R1.</text>
</comment>
<dbReference type="CDD" id="cd10387">
    <property type="entry name" value="SH2_SOCS6"/>
    <property type="match status" value="1"/>
</dbReference>
<dbReference type="Proteomes" id="UP000085678">
    <property type="component" value="Unplaced"/>
</dbReference>
<feature type="domain" description="SOCS box" evidence="19">
    <location>
        <begin position="404"/>
        <end position="453"/>
    </location>
</feature>
<dbReference type="GO" id="GO:0009968">
    <property type="term" value="P:negative regulation of signal transduction"/>
    <property type="evidence" value="ECO:0007669"/>
    <property type="project" value="UniProtKB-KW"/>
</dbReference>
<evidence type="ECO:0000256" key="2">
    <source>
        <dbReference type="ARBA" id="ARBA00004413"/>
    </source>
</evidence>
<dbReference type="GO" id="GO:0046935">
    <property type="term" value="F:1-phosphatidylinositol-3-kinase regulator activity"/>
    <property type="evidence" value="ECO:0007669"/>
    <property type="project" value="TreeGrafter"/>
</dbReference>
<evidence type="ECO:0000256" key="13">
    <source>
        <dbReference type="ARBA" id="ARBA00059017"/>
    </source>
</evidence>
<keyword evidence="11" id="KW-0472">Membrane</keyword>
<proteinExistence type="predicted"/>
<dbReference type="InterPro" id="IPR000980">
    <property type="entry name" value="SH2"/>
</dbReference>
<dbReference type="SMART" id="SM00252">
    <property type="entry name" value="SH2"/>
    <property type="match status" value="1"/>
</dbReference>
<dbReference type="PRINTS" id="PR00401">
    <property type="entry name" value="SH2DOMAIN"/>
</dbReference>
<dbReference type="GO" id="GO:0005886">
    <property type="term" value="C:plasma membrane"/>
    <property type="evidence" value="ECO:0007669"/>
    <property type="project" value="UniProtKB-SubCell"/>
</dbReference>
<protein>
    <recommendedName>
        <fullName evidence="15">Suppressor of cytokine signaling 7</fullName>
    </recommendedName>
</protein>
<dbReference type="PROSITE" id="PS50225">
    <property type="entry name" value="SOCS"/>
    <property type="match status" value="1"/>
</dbReference>
<feature type="domain" description="SH2" evidence="18">
    <location>
        <begin position="302"/>
        <end position="409"/>
    </location>
</feature>
<keyword evidence="20" id="KW-1185">Reference proteome</keyword>
<feature type="compositionally biased region" description="Polar residues" evidence="17">
    <location>
        <begin position="57"/>
        <end position="70"/>
    </location>
</feature>
<evidence type="ECO:0000256" key="16">
    <source>
        <dbReference type="PROSITE-ProRule" id="PRU00191"/>
    </source>
</evidence>
<dbReference type="FunFam" id="3.30.505.10:FF:000029">
    <property type="entry name" value="Suppressor of cytokine signaling 7"/>
    <property type="match status" value="1"/>
</dbReference>
<evidence type="ECO:0000256" key="7">
    <source>
        <dbReference type="ARBA" id="ARBA00022604"/>
    </source>
</evidence>
<sequence length="453" mass="50955">MKRISFRSSKNSTDRSPTDILAPIATNTASERREPPNVRSAPCSPRCQTGRDESVPVESNNTSNENTPRGNNEVDVPLPKRKDKKSFFKALKKRLSRRQSDSSSPSTRYEHTLEGANRTRRAVSDISPFSNDPRYGDPPVPAPRSSLQSKVSSPPATATVPEESFSRSPTARINEETKQGARPCDRTLVQSETDTVETDIQTEPATNNSVVKVCSATDREAVIGKCNSQSDLYSDGVFHAPQSSGASNTAIQSPVRRKEAGHTPDAYGDLVSPVDPVYDQVQSLTDQWSLTRELFRLSRYGWYWGPITRQEAEEKLADQPDGAFLVRDSSDDRYLLSLSFRSYGRTLHTRIEHCNGVFSFYAQPESEGYNSIVELIENSMNDSQTGIFCYSRSRNPGSPSFPVRLARPISRFTQVRSLQYLCRFVIRQATRFDHIQKLPLPNKIKEWLEEKQY</sequence>
<keyword evidence="7" id="KW-0341">Growth regulation</keyword>
<dbReference type="Gene3D" id="3.30.505.10">
    <property type="entry name" value="SH2 domain"/>
    <property type="match status" value="1"/>
</dbReference>
<dbReference type="InterPro" id="IPR036860">
    <property type="entry name" value="SH2_dom_sf"/>
</dbReference>
<evidence type="ECO:0000256" key="5">
    <source>
        <dbReference type="ARBA" id="ARBA00022475"/>
    </source>
</evidence>
<evidence type="ECO:0000256" key="10">
    <source>
        <dbReference type="ARBA" id="ARBA00022999"/>
    </source>
</evidence>
<dbReference type="GO" id="GO:0005942">
    <property type="term" value="C:phosphatidylinositol 3-kinase complex"/>
    <property type="evidence" value="ECO:0007669"/>
    <property type="project" value="TreeGrafter"/>
</dbReference>
<dbReference type="Pfam" id="PF07525">
    <property type="entry name" value="SOCS_box"/>
    <property type="match status" value="1"/>
</dbReference>
<evidence type="ECO:0000313" key="21">
    <source>
        <dbReference type="RefSeq" id="XP_013380301.1"/>
    </source>
</evidence>
<evidence type="ECO:0000313" key="20">
    <source>
        <dbReference type="Proteomes" id="UP000085678"/>
    </source>
</evidence>
<keyword evidence="5" id="KW-1003">Cell membrane</keyword>
<dbReference type="CDD" id="cd03740">
    <property type="entry name" value="SOCS_SOCS6"/>
    <property type="match status" value="1"/>
</dbReference>
<evidence type="ECO:0000256" key="14">
    <source>
        <dbReference type="ARBA" id="ARBA00062788"/>
    </source>
</evidence>
<dbReference type="KEGG" id="lak:106151530"/>
<comment type="function">
    <text evidence="13">Substrate-recognition component of a cullin-5-RING E3 ubiquitin-protein ligase complex (ECS complex, also named CRL5 complex), which mediates the ubiquitination and subsequent proteasomal degradation of target proteins, such as DAB1 and IRS1. Specifically recognizes and binds phosphorylated proteins via its SH2 domain, promoting their ubiquitination. The ECS(SOCS7) complex acts as a key regulator of reelin signaling by mediating ubiquitination and degradation of phosphorylated DAB1 in the cortical plate of the developing cerebral cortex, thereby regulating neuron positioning during cortex development. Functions in insulin signaling and glucose homeostasis through IRS1 ubiquitination and subsequent proteasomal degradation. Also inhibits prolactin, growth hormone and leptin signaling by preventing STAT3 and STAT5 activation, sequestering them in the cytoplasm and reducing their binding to DNA.</text>
</comment>
<reference evidence="21" key="1">
    <citation type="submission" date="2025-08" db="UniProtKB">
        <authorList>
            <consortium name="RefSeq"/>
        </authorList>
    </citation>
    <scope>IDENTIFICATION</scope>
    <source>
        <tissue evidence="21">Gonads</tissue>
    </source>
</reference>
<keyword evidence="6" id="KW-0963">Cytoplasm</keyword>
<evidence type="ECO:0000256" key="12">
    <source>
        <dbReference type="ARBA" id="ARBA00023242"/>
    </source>
</evidence>
<evidence type="ECO:0000259" key="19">
    <source>
        <dbReference type="PROSITE" id="PS50225"/>
    </source>
</evidence>
<evidence type="ECO:0000256" key="15">
    <source>
        <dbReference type="ARBA" id="ARBA00070642"/>
    </source>
</evidence>
<comment type="subcellular location">
    <subcellularLocation>
        <location evidence="2">Cell membrane</location>
        <topology evidence="2">Peripheral membrane protein</topology>
        <orientation evidence="2">Cytoplasmic side</orientation>
    </subcellularLocation>
    <subcellularLocation>
        <location evidence="3">Cytoplasm</location>
    </subcellularLocation>
    <subcellularLocation>
        <location evidence="1">Nucleus</location>
    </subcellularLocation>
</comment>
<dbReference type="GO" id="GO:0046854">
    <property type="term" value="P:phosphatidylinositol phosphate biosynthetic process"/>
    <property type="evidence" value="ECO:0007669"/>
    <property type="project" value="TreeGrafter"/>
</dbReference>
<dbReference type="InterPro" id="IPR035865">
    <property type="entry name" value="SOCS6_SH2"/>
</dbReference>
<keyword evidence="10 16" id="KW-0727">SH2 domain</keyword>
<dbReference type="SUPFAM" id="SSF55550">
    <property type="entry name" value="SH2 domain"/>
    <property type="match status" value="1"/>
</dbReference>
<dbReference type="GO" id="GO:0035556">
    <property type="term" value="P:intracellular signal transduction"/>
    <property type="evidence" value="ECO:0007669"/>
    <property type="project" value="InterPro"/>
</dbReference>
<dbReference type="SUPFAM" id="SSF158235">
    <property type="entry name" value="SOCS box-like"/>
    <property type="match status" value="1"/>
</dbReference>
<dbReference type="GO" id="GO:0040008">
    <property type="term" value="P:regulation of growth"/>
    <property type="evidence" value="ECO:0007669"/>
    <property type="project" value="InterPro"/>
</dbReference>
<feature type="region of interest" description="Disordered" evidence="17">
    <location>
        <begin position="238"/>
        <end position="267"/>
    </location>
</feature>
<dbReference type="InParanoid" id="A0A1S3H4A8"/>
<dbReference type="GO" id="GO:0016567">
    <property type="term" value="P:protein ubiquitination"/>
    <property type="evidence" value="ECO:0007669"/>
    <property type="project" value="InterPro"/>
</dbReference>
<evidence type="ECO:0000256" key="4">
    <source>
        <dbReference type="ARBA" id="ARBA00004906"/>
    </source>
</evidence>
<dbReference type="PANTHER" id="PTHR10155">
    <property type="entry name" value="PHOSPHATIDYLINOSITOL 3-KINASE REGULATORY SUBUNIT"/>
    <property type="match status" value="1"/>
</dbReference>
<evidence type="ECO:0000256" key="1">
    <source>
        <dbReference type="ARBA" id="ARBA00004123"/>
    </source>
</evidence>
<dbReference type="GO" id="GO:0005737">
    <property type="term" value="C:cytoplasm"/>
    <property type="evidence" value="ECO:0007669"/>
    <property type="project" value="UniProtKB-SubCell"/>
</dbReference>
<dbReference type="GO" id="GO:0005634">
    <property type="term" value="C:nucleus"/>
    <property type="evidence" value="ECO:0007669"/>
    <property type="project" value="UniProtKB-SubCell"/>
</dbReference>
<evidence type="ECO:0000256" key="9">
    <source>
        <dbReference type="ARBA" id="ARBA00022786"/>
    </source>
</evidence>
<dbReference type="FunFam" id="1.10.750.20:FF:000002">
    <property type="entry name" value="Suppressor of cytokine signaling 2"/>
    <property type="match status" value="1"/>
</dbReference>
<organism evidence="20 21">
    <name type="scientific">Lingula anatina</name>
    <name type="common">Brachiopod</name>
    <name type="synonym">Lingula unguis</name>
    <dbReference type="NCBI Taxonomy" id="7574"/>
    <lineage>
        <taxon>Eukaryota</taxon>
        <taxon>Metazoa</taxon>
        <taxon>Spiralia</taxon>
        <taxon>Lophotrochozoa</taxon>
        <taxon>Brachiopoda</taxon>
        <taxon>Linguliformea</taxon>
        <taxon>Lingulata</taxon>
        <taxon>Lingulida</taxon>
        <taxon>Linguloidea</taxon>
        <taxon>Lingulidae</taxon>
        <taxon>Lingula</taxon>
    </lineage>
</organism>
<accession>A0A1S3H4A8</accession>
<dbReference type="Gene3D" id="1.10.750.20">
    <property type="entry name" value="SOCS box"/>
    <property type="match status" value="1"/>
</dbReference>
<name>A0A1S3H4A8_LINAN</name>
<dbReference type="Pfam" id="PF00017">
    <property type="entry name" value="SH2"/>
    <property type="match status" value="1"/>
</dbReference>
<dbReference type="PANTHER" id="PTHR10155:SF32">
    <property type="entry name" value="LP02169P"/>
    <property type="match status" value="1"/>
</dbReference>
<evidence type="ECO:0000256" key="17">
    <source>
        <dbReference type="SAM" id="MobiDB-lite"/>
    </source>
</evidence>
<feature type="region of interest" description="Disordered" evidence="17">
    <location>
        <begin position="1"/>
        <end position="188"/>
    </location>
</feature>
<evidence type="ECO:0000256" key="6">
    <source>
        <dbReference type="ARBA" id="ARBA00022490"/>
    </source>
</evidence>
<evidence type="ECO:0000256" key="11">
    <source>
        <dbReference type="ARBA" id="ARBA00023136"/>
    </source>
</evidence>
<feature type="compositionally biased region" description="Polar residues" evidence="17">
    <location>
        <begin position="241"/>
        <end position="252"/>
    </location>
</feature>
<dbReference type="SMART" id="SM00253">
    <property type="entry name" value="SOCS"/>
    <property type="match status" value="1"/>
</dbReference>